<keyword evidence="6 8" id="KW-1133">Transmembrane helix</keyword>
<reference evidence="11" key="1">
    <citation type="journal article" date="2019" name="Int. J. Syst. Evol. Microbiol.">
        <title>The Global Catalogue of Microorganisms (GCM) 10K type strain sequencing project: providing services to taxonomists for standard genome sequencing and annotation.</title>
        <authorList>
            <consortium name="The Broad Institute Genomics Platform"/>
            <consortium name="The Broad Institute Genome Sequencing Center for Infectious Disease"/>
            <person name="Wu L."/>
            <person name="Ma J."/>
        </authorList>
    </citation>
    <scope>NUCLEOTIDE SEQUENCE [LARGE SCALE GENOMIC DNA]</scope>
    <source>
        <strain evidence="11">KCTC 42447</strain>
    </source>
</reference>
<organism evidence="10 11">
    <name type="scientific">Stutzerimonas tarimensis</name>
    <dbReference type="NCBI Taxonomy" id="1507735"/>
    <lineage>
        <taxon>Bacteria</taxon>
        <taxon>Pseudomonadati</taxon>
        <taxon>Pseudomonadota</taxon>
        <taxon>Gammaproteobacteria</taxon>
        <taxon>Pseudomonadales</taxon>
        <taxon>Pseudomonadaceae</taxon>
        <taxon>Stutzerimonas</taxon>
    </lineage>
</organism>
<name>A0ABV7T828_9GAMM</name>
<dbReference type="EMBL" id="JBHRXZ010000022">
    <property type="protein sequence ID" value="MFC3608471.1"/>
    <property type="molecule type" value="Genomic_DNA"/>
</dbReference>
<comment type="caution">
    <text evidence="8">Lacks conserved residue(s) required for the propagation of feature annotation.</text>
</comment>
<feature type="transmembrane region" description="Helical" evidence="8">
    <location>
        <begin position="222"/>
        <end position="248"/>
    </location>
</feature>
<comment type="caution">
    <text evidence="10">The sequence shown here is derived from an EMBL/GenBank/DDBJ whole genome shotgun (WGS) entry which is preliminary data.</text>
</comment>
<accession>A0ABV7T828</accession>
<comment type="similarity">
    <text evidence="2 8">Belongs to the ABC-2 integral membrane protein family.</text>
</comment>
<keyword evidence="5 8" id="KW-0812">Transmembrane</keyword>
<comment type="subcellular location">
    <subcellularLocation>
        <location evidence="8">Cell inner membrane</location>
        <topology evidence="8">Multi-pass membrane protein</topology>
    </subcellularLocation>
    <subcellularLocation>
        <location evidence="1">Cell membrane</location>
        <topology evidence="1">Multi-pass membrane protein</topology>
    </subcellularLocation>
</comment>
<dbReference type="PANTHER" id="PTHR30294:SF44">
    <property type="entry name" value="MULTIDRUG ABC TRANSPORTER PERMEASE YBHR-RELATED"/>
    <property type="match status" value="1"/>
</dbReference>
<feature type="transmembrane region" description="Helical" evidence="8">
    <location>
        <begin position="179"/>
        <end position="201"/>
    </location>
</feature>
<evidence type="ECO:0000256" key="5">
    <source>
        <dbReference type="ARBA" id="ARBA00022692"/>
    </source>
</evidence>
<feature type="transmembrane region" description="Helical" evidence="8">
    <location>
        <begin position="260"/>
        <end position="281"/>
    </location>
</feature>
<dbReference type="RefSeq" id="WP_386365038.1">
    <property type="nucleotide sequence ID" value="NZ_JBHRXZ010000022.1"/>
</dbReference>
<evidence type="ECO:0000313" key="11">
    <source>
        <dbReference type="Proteomes" id="UP001595630"/>
    </source>
</evidence>
<keyword evidence="7 8" id="KW-0472">Membrane</keyword>
<feature type="transmembrane region" description="Helical" evidence="8">
    <location>
        <begin position="349"/>
        <end position="367"/>
    </location>
</feature>
<dbReference type="InterPro" id="IPR000412">
    <property type="entry name" value="ABC_2_transport"/>
</dbReference>
<evidence type="ECO:0000256" key="3">
    <source>
        <dbReference type="ARBA" id="ARBA00022448"/>
    </source>
</evidence>
<dbReference type="InterPro" id="IPR047817">
    <property type="entry name" value="ABC2_TM_bact-type"/>
</dbReference>
<feature type="domain" description="ABC transmembrane type-2" evidence="9">
    <location>
        <begin position="139"/>
        <end position="370"/>
    </location>
</feature>
<sequence>METFIAFIRRIGFLCRKELLAILKDPANRVILIAPVLVQTMMFGYGATYDLNHVPYAVLDQSRSAASTELIARFDAAGVFRHVATLRTPAEIAKVIDGSQALMVLHIAPDFAERIAAGQDAPAQLVLDGRNSTTAGMAAGHVAALVADYNARLPGAMLSPVRIETRAWFNPNLETRWNIVPGLIAALSMIQTLILAALSVAREREQGTFDQLLVTPLTPTDILIGKALPAVLVGVIQASLILAIALFWFRIPMAGAVSTLYLGLLVFTTACVGIGLSVSALSANMQQAMVYAFVLMMPLILLSGLITPVRNMPDGLQVATYANPLRFAIDLVRRVYLEGAGLADVAADFIPMLAVAAVTLPLAAWLFRNRFA</sequence>
<keyword evidence="3 8" id="KW-0813">Transport</keyword>
<proteinExistence type="inferred from homology"/>
<protein>
    <recommendedName>
        <fullName evidence="8">Transport permease protein</fullName>
    </recommendedName>
</protein>
<evidence type="ECO:0000313" key="10">
    <source>
        <dbReference type="EMBL" id="MFC3608471.1"/>
    </source>
</evidence>
<dbReference type="Proteomes" id="UP001595630">
    <property type="component" value="Unassembled WGS sequence"/>
</dbReference>
<evidence type="ECO:0000256" key="4">
    <source>
        <dbReference type="ARBA" id="ARBA00022475"/>
    </source>
</evidence>
<dbReference type="Gene3D" id="3.40.1710.10">
    <property type="entry name" value="abc type-2 transporter like domain"/>
    <property type="match status" value="1"/>
</dbReference>
<dbReference type="PROSITE" id="PS51012">
    <property type="entry name" value="ABC_TM2"/>
    <property type="match status" value="1"/>
</dbReference>
<dbReference type="PANTHER" id="PTHR30294">
    <property type="entry name" value="MEMBRANE COMPONENT OF ABC TRANSPORTER YHHJ-RELATED"/>
    <property type="match status" value="1"/>
</dbReference>
<evidence type="ECO:0000256" key="1">
    <source>
        <dbReference type="ARBA" id="ARBA00004651"/>
    </source>
</evidence>
<keyword evidence="11" id="KW-1185">Reference proteome</keyword>
<dbReference type="InterPro" id="IPR051449">
    <property type="entry name" value="ABC-2_transporter_component"/>
</dbReference>
<dbReference type="Pfam" id="PF12698">
    <property type="entry name" value="ABC2_membrane_3"/>
    <property type="match status" value="1"/>
</dbReference>
<evidence type="ECO:0000256" key="6">
    <source>
        <dbReference type="ARBA" id="ARBA00022989"/>
    </source>
</evidence>
<feature type="transmembrane region" description="Helical" evidence="8">
    <location>
        <begin position="288"/>
        <end position="306"/>
    </location>
</feature>
<dbReference type="InterPro" id="IPR013525">
    <property type="entry name" value="ABC2_TM"/>
</dbReference>
<evidence type="ECO:0000259" key="9">
    <source>
        <dbReference type="PROSITE" id="PS51012"/>
    </source>
</evidence>
<evidence type="ECO:0000256" key="2">
    <source>
        <dbReference type="ARBA" id="ARBA00007783"/>
    </source>
</evidence>
<evidence type="ECO:0000256" key="8">
    <source>
        <dbReference type="RuleBase" id="RU361157"/>
    </source>
</evidence>
<dbReference type="PRINTS" id="PR00164">
    <property type="entry name" value="ABC2TRNSPORT"/>
</dbReference>
<evidence type="ECO:0000256" key="7">
    <source>
        <dbReference type="ARBA" id="ARBA00023136"/>
    </source>
</evidence>
<keyword evidence="4 8" id="KW-1003">Cell membrane</keyword>
<gene>
    <name evidence="10" type="ORF">ACFOMF_11835</name>
</gene>